<dbReference type="AlphaFoldDB" id="A0A6P4AEF6"/>
<dbReference type="GO" id="GO:0016616">
    <property type="term" value="F:oxidoreductase activity, acting on the CH-OH group of donors, NAD or NADP as acceptor"/>
    <property type="evidence" value="ECO:0007669"/>
    <property type="project" value="TreeGrafter"/>
</dbReference>
<proteinExistence type="predicted"/>
<name>A0A6P4AEF6_ZIZJJ</name>
<evidence type="ECO:0000313" key="4">
    <source>
        <dbReference type="Proteomes" id="UP001652623"/>
    </source>
</evidence>
<dbReference type="Proteomes" id="UP001652623">
    <property type="component" value="Chromosome 5"/>
</dbReference>
<dbReference type="InterPro" id="IPR036291">
    <property type="entry name" value="NAD(P)-bd_dom_sf"/>
</dbReference>
<protein>
    <submittedName>
        <fullName evidence="5">Cinnamoyl-CoA reductase 1</fullName>
    </submittedName>
</protein>
<keyword evidence="1" id="KW-0521">NADP</keyword>
<dbReference type="PANTHER" id="PTHR10366">
    <property type="entry name" value="NAD DEPENDENT EPIMERASE/DEHYDRATASE"/>
    <property type="match status" value="1"/>
</dbReference>
<dbReference type="InterPro" id="IPR050425">
    <property type="entry name" value="NAD(P)_dehydrat-like"/>
</dbReference>
<evidence type="ECO:0000256" key="1">
    <source>
        <dbReference type="ARBA" id="ARBA00022857"/>
    </source>
</evidence>
<accession>A0A6P4AEF6</accession>
<dbReference type="Gene3D" id="3.40.50.720">
    <property type="entry name" value="NAD(P)-binding Rossmann-like Domain"/>
    <property type="match status" value="1"/>
</dbReference>
<dbReference type="SUPFAM" id="SSF51735">
    <property type="entry name" value="NAD(P)-binding Rossmann-fold domains"/>
    <property type="match status" value="1"/>
</dbReference>
<keyword evidence="4" id="KW-1185">Reference proteome</keyword>
<evidence type="ECO:0000313" key="5">
    <source>
        <dbReference type="RefSeq" id="XP_015884087.3"/>
    </source>
</evidence>
<keyword evidence="2" id="KW-0560">Oxidoreductase</keyword>
<dbReference type="PANTHER" id="PTHR10366:SF776">
    <property type="entry name" value="NAD(P)-BINDING ROSSMANN-FOLD SUPERFAMILY PROTEIN"/>
    <property type="match status" value="1"/>
</dbReference>
<evidence type="ECO:0000256" key="2">
    <source>
        <dbReference type="ARBA" id="ARBA00023002"/>
    </source>
</evidence>
<sequence>MHIPTQQGRKTKTISSLSLSLSLSLSNENQIGMALDLDTEAAMNEGVCVTGAGGFIGSWLVNLLLSKDYSVHGTVRNPQDTKNAALYELPKASQNLKLFKADVLDYHSLGPAIAGCHGVFHVASPIPSSTIKDPQTEMFEPAVKGTLNVLKACAEAKVKRVVVVSSVAAVMMNPNWPKGQVKDETCWSDKQYLKSSQTWYHLSKTEAESLALEFGKTNGLDVVTVCPSLVLGPILQSTPTSTAFLLLSLLNGEYKAYQLTHWLAVDVRDVAEALLMAYKKPEAEGRYICTAHSIWLDDLVDKLKNIYPDYNYPKHLSRGDGEEDKLSSEKLQRLGWSFRSLEETIVDAVENYKKAGLLD</sequence>
<dbReference type="InterPro" id="IPR001509">
    <property type="entry name" value="Epimerase_deHydtase"/>
</dbReference>
<dbReference type="RefSeq" id="XP_015884087.3">
    <property type="nucleotide sequence ID" value="XM_016028601.4"/>
</dbReference>
<dbReference type="CDD" id="cd08958">
    <property type="entry name" value="FR_SDR_e"/>
    <property type="match status" value="1"/>
</dbReference>
<dbReference type="InParanoid" id="A0A6P4AEF6"/>
<dbReference type="GeneID" id="107419792"/>
<dbReference type="FunFam" id="3.40.50.720:FF:000219">
    <property type="entry name" value="Cinnamoyl-CoA reductase 1"/>
    <property type="match status" value="1"/>
</dbReference>
<dbReference type="KEGG" id="zju:107419792"/>
<gene>
    <name evidence="5" type="primary">LOC107419792</name>
</gene>
<feature type="domain" description="NAD-dependent epimerase/dehydratase" evidence="3">
    <location>
        <begin position="47"/>
        <end position="284"/>
    </location>
</feature>
<organism evidence="4 5">
    <name type="scientific">Ziziphus jujuba</name>
    <name type="common">Chinese jujube</name>
    <name type="synonym">Ziziphus sativa</name>
    <dbReference type="NCBI Taxonomy" id="326968"/>
    <lineage>
        <taxon>Eukaryota</taxon>
        <taxon>Viridiplantae</taxon>
        <taxon>Streptophyta</taxon>
        <taxon>Embryophyta</taxon>
        <taxon>Tracheophyta</taxon>
        <taxon>Spermatophyta</taxon>
        <taxon>Magnoliopsida</taxon>
        <taxon>eudicotyledons</taxon>
        <taxon>Gunneridae</taxon>
        <taxon>Pentapetalae</taxon>
        <taxon>rosids</taxon>
        <taxon>fabids</taxon>
        <taxon>Rosales</taxon>
        <taxon>Rhamnaceae</taxon>
        <taxon>Paliureae</taxon>
        <taxon>Ziziphus</taxon>
    </lineage>
</organism>
<dbReference type="Pfam" id="PF01370">
    <property type="entry name" value="Epimerase"/>
    <property type="match status" value="1"/>
</dbReference>
<reference evidence="5" key="1">
    <citation type="submission" date="2025-08" db="UniProtKB">
        <authorList>
            <consortium name="RefSeq"/>
        </authorList>
    </citation>
    <scope>IDENTIFICATION</scope>
    <source>
        <tissue evidence="5">Seedling</tissue>
    </source>
</reference>
<evidence type="ECO:0000259" key="3">
    <source>
        <dbReference type="Pfam" id="PF01370"/>
    </source>
</evidence>